<keyword evidence="5 7" id="KW-0067">ATP-binding</keyword>
<evidence type="ECO:0000313" key="11">
    <source>
        <dbReference type="Proteomes" id="UP001201812"/>
    </source>
</evidence>
<evidence type="ECO:0000256" key="7">
    <source>
        <dbReference type="RuleBase" id="RU000492"/>
    </source>
</evidence>
<evidence type="ECO:0000256" key="3">
    <source>
        <dbReference type="ARBA" id="ARBA00022801"/>
    </source>
</evidence>
<dbReference type="FunFam" id="3.40.50.300:FF:000008">
    <property type="entry name" value="ATP-dependent RNA helicase RhlB"/>
    <property type="match status" value="1"/>
</dbReference>
<dbReference type="CDD" id="cd18787">
    <property type="entry name" value="SF2_C_DEAD"/>
    <property type="match status" value="1"/>
</dbReference>
<protein>
    <recommendedName>
        <fullName evidence="1">RNA helicase</fullName>
        <ecNumber evidence="1">3.6.4.13</ecNumber>
    </recommendedName>
</protein>
<keyword evidence="2 7" id="KW-0547">Nucleotide-binding</keyword>
<dbReference type="InterPro" id="IPR011545">
    <property type="entry name" value="DEAD/DEAH_box_helicase_dom"/>
</dbReference>
<dbReference type="PROSITE" id="PS00039">
    <property type="entry name" value="DEAD_ATP_HELICASE"/>
    <property type="match status" value="1"/>
</dbReference>
<comment type="caution">
    <text evidence="10">The sequence shown here is derived from an EMBL/GenBank/DDBJ whole genome shotgun (WGS) entry which is preliminary data.</text>
</comment>
<name>A0AAD4NDK5_9BILA</name>
<dbReference type="AlphaFoldDB" id="A0AAD4NDK5"/>
<dbReference type="InterPro" id="IPR027417">
    <property type="entry name" value="P-loop_NTPase"/>
</dbReference>
<evidence type="ECO:0000259" key="9">
    <source>
        <dbReference type="PROSITE" id="PS51194"/>
    </source>
</evidence>
<dbReference type="PANTHER" id="PTHR47958">
    <property type="entry name" value="ATP-DEPENDENT RNA HELICASE DBP3"/>
    <property type="match status" value="1"/>
</dbReference>
<dbReference type="InterPro" id="IPR014001">
    <property type="entry name" value="Helicase_ATP-bd"/>
</dbReference>
<dbReference type="GO" id="GO:0003676">
    <property type="term" value="F:nucleic acid binding"/>
    <property type="evidence" value="ECO:0007669"/>
    <property type="project" value="InterPro"/>
</dbReference>
<dbReference type="GO" id="GO:0016787">
    <property type="term" value="F:hydrolase activity"/>
    <property type="evidence" value="ECO:0007669"/>
    <property type="project" value="UniProtKB-KW"/>
</dbReference>
<sequence length="485" mass="55120">MFGNKRFVNHSRGNQSYPQSLAAVNNRNEHPRHSGAVTRRSTADIEHWLKVNEVGLHGKNIPRPVFEFEESTFPETIQRILYTKYSKPTAIQSICWPVALSGRDMISIARTGSGKTLGYLLSGIAHTLHQPAKQYPEEGPTVIILLPTRELAQQVEDVARDYCNMCDLGLACVFGGVSKSEQEKQFQKGIDICVATPGRLLGFAEDRIVSLQRCSYLVLDEADRMLDMGFEQQIRKIIEQIRPDRQTLMFTATWPKEVRALAMEFQTDPVFINIGSMEIHANHNIRQNVDVIEENYKPDRLIQLLSEFGQQSNCKTIIFVGTKYKADSLFNNMRRVGWPVLSIHGDKSQSERDYVMKEFREGRAPILLATEVAARGLDVIDVKYVINYDYPKGAEDYVHRIGRTARHDRTGVSYTFFTSRDSPKAKDLIAVLREANQYVPPELVQLANSVPNSSAMCEEKFGNSYRPVKRGFNSSGNNRKYSPYR</sequence>
<dbReference type="GO" id="GO:0043186">
    <property type="term" value="C:P granule"/>
    <property type="evidence" value="ECO:0007669"/>
    <property type="project" value="UniProtKB-ARBA"/>
</dbReference>
<dbReference type="SUPFAM" id="SSF52540">
    <property type="entry name" value="P-loop containing nucleoside triphosphate hydrolases"/>
    <property type="match status" value="1"/>
</dbReference>
<feature type="domain" description="Helicase ATP-binding" evidence="8">
    <location>
        <begin position="96"/>
        <end position="272"/>
    </location>
</feature>
<dbReference type="FunFam" id="3.40.50.300:FF:000079">
    <property type="entry name" value="probable ATP-dependent RNA helicase DDX17"/>
    <property type="match status" value="1"/>
</dbReference>
<keyword evidence="3 7" id="KW-0378">Hydrolase</keyword>
<dbReference type="Gene3D" id="3.40.50.300">
    <property type="entry name" value="P-loop containing nucleotide triphosphate hydrolases"/>
    <property type="match status" value="2"/>
</dbReference>
<dbReference type="SMART" id="SM00487">
    <property type="entry name" value="DEXDc"/>
    <property type="match status" value="1"/>
</dbReference>
<dbReference type="Pfam" id="PF00271">
    <property type="entry name" value="Helicase_C"/>
    <property type="match status" value="1"/>
</dbReference>
<feature type="domain" description="Helicase C-terminal" evidence="9">
    <location>
        <begin position="300"/>
        <end position="447"/>
    </location>
</feature>
<evidence type="ECO:0000259" key="8">
    <source>
        <dbReference type="PROSITE" id="PS51192"/>
    </source>
</evidence>
<reference evidence="10" key="1">
    <citation type="submission" date="2022-01" db="EMBL/GenBank/DDBJ databases">
        <title>Genome Sequence Resource for Two Populations of Ditylenchus destructor, the Migratory Endoparasitic Phytonematode.</title>
        <authorList>
            <person name="Zhang H."/>
            <person name="Lin R."/>
            <person name="Xie B."/>
        </authorList>
    </citation>
    <scope>NUCLEOTIDE SEQUENCE</scope>
    <source>
        <strain evidence="10">BazhouSP</strain>
    </source>
</reference>
<keyword evidence="11" id="KW-1185">Reference proteome</keyword>
<comment type="similarity">
    <text evidence="7">Belongs to the DEAD box helicase family.</text>
</comment>
<evidence type="ECO:0000313" key="10">
    <source>
        <dbReference type="EMBL" id="KAI1726293.1"/>
    </source>
</evidence>
<dbReference type="PROSITE" id="PS51194">
    <property type="entry name" value="HELICASE_CTER"/>
    <property type="match status" value="1"/>
</dbReference>
<dbReference type="InterPro" id="IPR001650">
    <property type="entry name" value="Helicase_C-like"/>
</dbReference>
<dbReference type="GO" id="GO:0003724">
    <property type="term" value="F:RNA helicase activity"/>
    <property type="evidence" value="ECO:0007669"/>
    <property type="project" value="UniProtKB-EC"/>
</dbReference>
<dbReference type="SMART" id="SM00490">
    <property type="entry name" value="HELICc"/>
    <property type="match status" value="1"/>
</dbReference>
<dbReference type="InterPro" id="IPR000629">
    <property type="entry name" value="RNA-helicase_DEAD-box_CS"/>
</dbReference>
<organism evidence="10 11">
    <name type="scientific">Ditylenchus destructor</name>
    <dbReference type="NCBI Taxonomy" id="166010"/>
    <lineage>
        <taxon>Eukaryota</taxon>
        <taxon>Metazoa</taxon>
        <taxon>Ecdysozoa</taxon>
        <taxon>Nematoda</taxon>
        <taxon>Chromadorea</taxon>
        <taxon>Rhabditida</taxon>
        <taxon>Tylenchina</taxon>
        <taxon>Tylenchomorpha</taxon>
        <taxon>Sphaerularioidea</taxon>
        <taxon>Anguinidae</taxon>
        <taxon>Anguininae</taxon>
        <taxon>Ditylenchus</taxon>
    </lineage>
</organism>
<dbReference type="Pfam" id="PF00270">
    <property type="entry name" value="DEAD"/>
    <property type="match status" value="1"/>
</dbReference>
<dbReference type="PROSITE" id="PS51192">
    <property type="entry name" value="HELICASE_ATP_BIND_1"/>
    <property type="match status" value="1"/>
</dbReference>
<accession>A0AAD4NDK5</accession>
<evidence type="ECO:0000256" key="4">
    <source>
        <dbReference type="ARBA" id="ARBA00022806"/>
    </source>
</evidence>
<dbReference type="Proteomes" id="UP001201812">
    <property type="component" value="Unassembled WGS sequence"/>
</dbReference>
<gene>
    <name evidence="10" type="ORF">DdX_03006</name>
</gene>
<evidence type="ECO:0000256" key="6">
    <source>
        <dbReference type="ARBA" id="ARBA00047984"/>
    </source>
</evidence>
<keyword evidence="4 7" id="KW-0347">Helicase</keyword>
<evidence type="ECO:0000256" key="2">
    <source>
        <dbReference type="ARBA" id="ARBA00022741"/>
    </source>
</evidence>
<proteinExistence type="inferred from homology"/>
<dbReference type="EC" id="3.6.4.13" evidence="1"/>
<dbReference type="EMBL" id="JAKKPZ010000002">
    <property type="protein sequence ID" value="KAI1726293.1"/>
    <property type="molecule type" value="Genomic_DNA"/>
</dbReference>
<dbReference type="GO" id="GO:0005524">
    <property type="term" value="F:ATP binding"/>
    <property type="evidence" value="ECO:0007669"/>
    <property type="project" value="UniProtKB-KW"/>
</dbReference>
<comment type="catalytic activity">
    <reaction evidence="6">
        <text>ATP + H2O = ADP + phosphate + H(+)</text>
        <dbReference type="Rhea" id="RHEA:13065"/>
        <dbReference type="ChEBI" id="CHEBI:15377"/>
        <dbReference type="ChEBI" id="CHEBI:15378"/>
        <dbReference type="ChEBI" id="CHEBI:30616"/>
        <dbReference type="ChEBI" id="CHEBI:43474"/>
        <dbReference type="ChEBI" id="CHEBI:456216"/>
        <dbReference type="EC" id="3.6.4.13"/>
    </reaction>
</comment>
<evidence type="ECO:0000256" key="5">
    <source>
        <dbReference type="ARBA" id="ARBA00022840"/>
    </source>
</evidence>
<evidence type="ECO:0000256" key="1">
    <source>
        <dbReference type="ARBA" id="ARBA00012552"/>
    </source>
</evidence>